<keyword evidence="3" id="KW-1185">Reference proteome</keyword>
<protein>
    <submittedName>
        <fullName evidence="2">ZIFL1 protein</fullName>
    </submittedName>
</protein>
<dbReference type="InterPro" id="IPR036259">
    <property type="entry name" value="MFS_trans_sf"/>
</dbReference>
<organism evidence="2 3">
    <name type="scientific">Symbiodinium natans</name>
    <dbReference type="NCBI Taxonomy" id="878477"/>
    <lineage>
        <taxon>Eukaryota</taxon>
        <taxon>Sar</taxon>
        <taxon>Alveolata</taxon>
        <taxon>Dinophyceae</taxon>
        <taxon>Suessiales</taxon>
        <taxon>Symbiodiniaceae</taxon>
        <taxon>Symbiodinium</taxon>
    </lineage>
</organism>
<keyword evidence="1" id="KW-0472">Membrane</keyword>
<proteinExistence type="predicted"/>
<feature type="transmembrane region" description="Helical" evidence="1">
    <location>
        <begin position="20"/>
        <end position="42"/>
    </location>
</feature>
<dbReference type="Pfam" id="PF07690">
    <property type="entry name" value="MFS_1"/>
    <property type="match status" value="1"/>
</dbReference>
<dbReference type="Gene3D" id="1.20.1250.20">
    <property type="entry name" value="MFS general substrate transporter like domains"/>
    <property type="match status" value="1"/>
</dbReference>
<feature type="transmembrane region" description="Helical" evidence="1">
    <location>
        <begin position="135"/>
        <end position="155"/>
    </location>
</feature>
<keyword evidence="1" id="KW-1133">Transmembrane helix</keyword>
<dbReference type="SUPFAM" id="SSF103473">
    <property type="entry name" value="MFS general substrate transporter"/>
    <property type="match status" value="1"/>
</dbReference>
<evidence type="ECO:0000313" key="2">
    <source>
        <dbReference type="EMBL" id="CAE7214835.1"/>
    </source>
</evidence>
<dbReference type="InterPro" id="IPR011701">
    <property type="entry name" value="MFS"/>
</dbReference>
<accession>A0A812K1J7</accession>
<reference evidence="2" key="1">
    <citation type="submission" date="2021-02" db="EMBL/GenBank/DDBJ databases">
        <authorList>
            <person name="Dougan E. K."/>
            <person name="Rhodes N."/>
            <person name="Thang M."/>
            <person name="Chan C."/>
        </authorList>
    </citation>
    <scope>NUCLEOTIDE SEQUENCE</scope>
</reference>
<comment type="caution">
    <text evidence="2">The sequence shown here is derived from an EMBL/GenBank/DDBJ whole genome shotgun (WGS) entry which is preliminary data.</text>
</comment>
<feature type="transmembrane region" description="Helical" evidence="1">
    <location>
        <begin position="49"/>
        <end position="68"/>
    </location>
</feature>
<dbReference type="Proteomes" id="UP000604046">
    <property type="component" value="Unassembled WGS sequence"/>
</dbReference>
<feature type="transmembrane region" description="Helical" evidence="1">
    <location>
        <begin position="74"/>
        <end position="94"/>
    </location>
</feature>
<sequence>MAVVFFKDYFGFTQSDMSDLLLVTSISALVLTPLLPVLLQYLGETRGCMVGTAGVGFTTLFLILGVGIHWVPTAAAGLSVGFFGSISGLGYMALVHHHVPPDRLGMFLGIKSFVDGAAGAVSPAAGGFIYTKGHFLPYGITCGLCTLTAAIFAALTPYKRVREKSLSLDEEEPMLSKDIESDDEGDGLPVTTFMSENLQFSRQSLLKLMTNEIGILMHDDQLKSLFYDQNKFQDKKGLRRGATIGVENFAKAAEGQASVRRLRQLRGSTTKPELPPVDPTPPLRAQLCPVLAVVVLRKTISGCHGFRTGAASTMTGALTLSEDWDTHLAMSRWMEASTIVYLENAFEQMIISTV</sequence>
<evidence type="ECO:0000256" key="1">
    <source>
        <dbReference type="SAM" id="Phobius"/>
    </source>
</evidence>
<name>A0A812K1J7_9DINO</name>
<feature type="transmembrane region" description="Helical" evidence="1">
    <location>
        <begin position="106"/>
        <end position="129"/>
    </location>
</feature>
<gene>
    <name evidence="2" type="primary">ZIFL1</name>
    <name evidence="2" type="ORF">SNAT2548_LOCUS7483</name>
</gene>
<dbReference type="OrthoDB" id="423766at2759"/>
<evidence type="ECO:0000313" key="3">
    <source>
        <dbReference type="Proteomes" id="UP000604046"/>
    </source>
</evidence>
<keyword evidence="1" id="KW-0812">Transmembrane</keyword>
<dbReference type="EMBL" id="CAJNDS010000524">
    <property type="protein sequence ID" value="CAE7214835.1"/>
    <property type="molecule type" value="Genomic_DNA"/>
</dbReference>
<dbReference type="GO" id="GO:0022857">
    <property type="term" value="F:transmembrane transporter activity"/>
    <property type="evidence" value="ECO:0007669"/>
    <property type="project" value="InterPro"/>
</dbReference>
<dbReference type="AlphaFoldDB" id="A0A812K1J7"/>